<accession>A0A7D9HIM3</accession>
<dbReference type="Proteomes" id="UP001152795">
    <property type="component" value="Unassembled WGS sequence"/>
</dbReference>
<evidence type="ECO:0000313" key="2">
    <source>
        <dbReference type="Proteomes" id="UP001152795"/>
    </source>
</evidence>
<organism evidence="1 2">
    <name type="scientific">Paramuricea clavata</name>
    <name type="common">Red gorgonian</name>
    <name type="synonym">Violescent sea-whip</name>
    <dbReference type="NCBI Taxonomy" id="317549"/>
    <lineage>
        <taxon>Eukaryota</taxon>
        <taxon>Metazoa</taxon>
        <taxon>Cnidaria</taxon>
        <taxon>Anthozoa</taxon>
        <taxon>Octocorallia</taxon>
        <taxon>Malacalcyonacea</taxon>
        <taxon>Plexauridae</taxon>
        <taxon>Paramuricea</taxon>
    </lineage>
</organism>
<dbReference type="OrthoDB" id="5966560at2759"/>
<dbReference type="GO" id="GO:0004386">
    <property type="term" value="F:helicase activity"/>
    <property type="evidence" value="ECO:0007669"/>
    <property type="project" value="UniProtKB-KW"/>
</dbReference>
<name>A0A7D9HIM3_PARCT</name>
<evidence type="ECO:0000313" key="1">
    <source>
        <dbReference type="EMBL" id="CAB3985762.1"/>
    </source>
</evidence>
<protein>
    <submittedName>
        <fullName evidence="1">ATP-dependent DNA helicase</fullName>
    </submittedName>
</protein>
<keyword evidence="1" id="KW-0378">Hydrolase</keyword>
<keyword evidence="1" id="KW-0547">Nucleotide-binding</keyword>
<keyword evidence="1" id="KW-0067">ATP-binding</keyword>
<dbReference type="AlphaFoldDB" id="A0A7D9HIM3"/>
<reference evidence="1" key="1">
    <citation type="submission" date="2020-04" db="EMBL/GenBank/DDBJ databases">
        <authorList>
            <person name="Alioto T."/>
            <person name="Alioto T."/>
            <person name="Gomez Garrido J."/>
        </authorList>
    </citation>
    <scope>NUCLEOTIDE SEQUENCE</scope>
    <source>
        <strain evidence="1">A484AB</strain>
    </source>
</reference>
<sequence length="133" mass="15318">MTEVYLLFYQSALQIFISLNLFLQKQDPLIGSVSYSLKRFLRLLACKFIPPQTVKATSNFKELFDVEKHKNDSSVDIGLVTRTTLNNLIEFGDASTYEQKMFYEGAKAFFLTAFKYGVDRMPVDDPVLQNPKR</sequence>
<keyword evidence="1" id="KW-0347">Helicase</keyword>
<keyword evidence="2" id="KW-1185">Reference proteome</keyword>
<proteinExistence type="predicted"/>
<comment type="caution">
    <text evidence="1">The sequence shown here is derived from an EMBL/GenBank/DDBJ whole genome shotgun (WGS) entry which is preliminary data.</text>
</comment>
<dbReference type="EMBL" id="CACRXK020000918">
    <property type="protein sequence ID" value="CAB3985762.1"/>
    <property type="molecule type" value="Genomic_DNA"/>
</dbReference>
<gene>
    <name evidence="1" type="ORF">PACLA_8A013032</name>
</gene>